<reference evidence="5 6" key="1">
    <citation type="submission" date="2019-06" db="EMBL/GenBank/DDBJ databases">
        <title>Sequencing the genomes of 1000 actinobacteria strains.</title>
        <authorList>
            <person name="Klenk H.-P."/>
        </authorList>
    </citation>
    <scope>NUCLEOTIDE SEQUENCE [LARGE SCALE GENOMIC DNA]</scope>
    <source>
        <strain evidence="5 6">DSM 19560</strain>
    </source>
</reference>
<dbReference type="InterPro" id="IPR050922">
    <property type="entry name" value="LytR/CpsA/Psr_CW_biosynth"/>
</dbReference>
<gene>
    <name evidence="5" type="ORF">BKA23_0795</name>
</gene>
<protein>
    <submittedName>
        <fullName evidence="5">LytR family transcriptional attenuator</fullName>
    </submittedName>
</protein>
<organism evidence="5 6">
    <name type="scientific">Rudaeicoccus suwonensis</name>
    <dbReference type="NCBI Taxonomy" id="657409"/>
    <lineage>
        <taxon>Bacteria</taxon>
        <taxon>Bacillati</taxon>
        <taxon>Actinomycetota</taxon>
        <taxon>Actinomycetes</taxon>
        <taxon>Micrococcales</taxon>
        <taxon>Dermacoccaceae</taxon>
        <taxon>Rudaeicoccus</taxon>
    </lineage>
</organism>
<keyword evidence="6" id="KW-1185">Reference proteome</keyword>
<dbReference type="NCBIfam" id="TIGR00350">
    <property type="entry name" value="lytR_cpsA_psr"/>
    <property type="match status" value="1"/>
</dbReference>
<dbReference type="Proteomes" id="UP000318297">
    <property type="component" value="Unassembled WGS sequence"/>
</dbReference>
<comment type="caution">
    <text evidence="5">The sequence shown here is derived from an EMBL/GenBank/DDBJ whole genome shotgun (WGS) entry which is preliminary data.</text>
</comment>
<dbReference type="Gene3D" id="3.30.70.2390">
    <property type="match status" value="1"/>
</dbReference>
<keyword evidence="2" id="KW-1133">Transmembrane helix</keyword>
<dbReference type="AlphaFoldDB" id="A0A561E8R2"/>
<dbReference type="InterPro" id="IPR004474">
    <property type="entry name" value="LytR_CpsA_psr"/>
</dbReference>
<dbReference type="Gene3D" id="3.40.630.190">
    <property type="entry name" value="LCP protein"/>
    <property type="match status" value="1"/>
</dbReference>
<feature type="transmembrane region" description="Helical" evidence="2">
    <location>
        <begin position="12"/>
        <end position="36"/>
    </location>
</feature>
<keyword evidence="2" id="KW-0812">Transmembrane</keyword>
<sequence length="501" mass="51645">MGPLGNRKLRRRVFAGIAGVLSLALVAVAVYAGYLYNDLSGIRRSAALQGLPVTKVAGTTTVHGVGTNLLVMGLDSRLDENGNPLPEAIYSALHSGDQDDGGLNSNVLMLIHIPASGSPVTAVSIPRDDYVAFPGCPDGECAGKIKEAYGLATAQAQQQLSAKGITGEAAYQKARDAGRRAEIQTVDQFLGVQINSFIEVTMVAFYQFAQVIQPITVCLKENTVDTFSGANFHAGVQEINAKQAMAFVRQRRDTSNPALNFTDLDRERRQQAFVISVLTQLKSAGTLLNPAKVIDLINVAKKNVVLSDGLDPLTLASLGEKLADAGGLHFYTLPVQSFGVINGQDVNIVNQPQIEAIVAHLLDSTASATAAAPAVGGYTVSVVNSSGVTGAAHARLAKLVAKGYRQGTATTGAQLQTATQIEYNPLDEPAAAALAASVPGSTLVPDSAVGAGQLTLVLGTAQGSASTQPLPQAVAGTGGGVSGPPVTALTVISSGSIPCVK</sequence>
<dbReference type="InterPro" id="IPR027381">
    <property type="entry name" value="LytR/CpsA/Psr_C"/>
</dbReference>
<comment type="similarity">
    <text evidence="1">Belongs to the LytR/CpsA/Psr (LCP) family.</text>
</comment>
<dbReference type="PANTHER" id="PTHR33392:SF6">
    <property type="entry name" value="POLYISOPRENYL-TEICHOIC ACID--PEPTIDOGLYCAN TEICHOIC ACID TRANSFERASE TAGU"/>
    <property type="match status" value="1"/>
</dbReference>
<evidence type="ECO:0000259" key="3">
    <source>
        <dbReference type="Pfam" id="PF03816"/>
    </source>
</evidence>
<dbReference type="PANTHER" id="PTHR33392">
    <property type="entry name" value="POLYISOPRENYL-TEICHOIC ACID--PEPTIDOGLYCAN TEICHOIC ACID TRANSFERASE TAGU"/>
    <property type="match status" value="1"/>
</dbReference>
<dbReference type="Pfam" id="PF13399">
    <property type="entry name" value="LytR_C"/>
    <property type="match status" value="1"/>
</dbReference>
<name>A0A561E8R2_9MICO</name>
<feature type="domain" description="LytR/CpsA/Psr regulator C-terminal" evidence="4">
    <location>
        <begin position="378"/>
        <end position="460"/>
    </location>
</feature>
<feature type="domain" description="Cell envelope-related transcriptional attenuator" evidence="3">
    <location>
        <begin position="104"/>
        <end position="282"/>
    </location>
</feature>
<dbReference type="OrthoDB" id="9782542at2"/>
<proteinExistence type="inferred from homology"/>
<accession>A0A561E8R2</accession>
<keyword evidence="2" id="KW-0472">Membrane</keyword>
<evidence type="ECO:0000259" key="4">
    <source>
        <dbReference type="Pfam" id="PF13399"/>
    </source>
</evidence>
<evidence type="ECO:0000313" key="5">
    <source>
        <dbReference type="EMBL" id="TWE11999.1"/>
    </source>
</evidence>
<evidence type="ECO:0000313" key="6">
    <source>
        <dbReference type="Proteomes" id="UP000318297"/>
    </source>
</evidence>
<dbReference type="Pfam" id="PF03816">
    <property type="entry name" value="LytR_cpsA_psr"/>
    <property type="match status" value="1"/>
</dbReference>
<dbReference type="EMBL" id="VIVQ01000001">
    <property type="protein sequence ID" value="TWE11999.1"/>
    <property type="molecule type" value="Genomic_DNA"/>
</dbReference>
<evidence type="ECO:0000256" key="1">
    <source>
        <dbReference type="ARBA" id="ARBA00006068"/>
    </source>
</evidence>
<dbReference type="RefSeq" id="WP_145225655.1">
    <property type="nucleotide sequence ID" value="NZ_VIVQ01000001.1"/>
</dbReference>
<evidence type="ECO:0000256" key="2">
    <source>
        <dbReference type="SAM" id="Phobius"/>
    </source>
</evidence>